<dbReference type="SMART" id="SM00078">
    <property type="entry name" value="IlGF"/>
    <property type="match status" value="1"/>
</dbReference>
<evidence type="ECO:0000256" key="6">
    <source>
        <dbReference type="RuleBase" id="RU000406"/>
    </source>
</evidence>
<evidence type="ECO:0000256" key="7">
    <source>
        <dbReference type="SAM" id="SignalP"/>
    </source>
</evidence>
<dbReference type="InterPro" id="IPR016179">
    <property type="entry name" value="Insulin-like"/>
</dbReference>
<dbReference type="Gene3D" id="1.10.100.10">
    <property type="entry name" value="Insulin-like"/>
    <property type="match status" value="1"/>
</dbReference>
<dbReference type="Pfam" id="PF00049">
    <property type="entry name" value="Insulin"/>
    <property type="match status" value="1"/>
</dbReference>
<keyword evidence="4 7" id="KW-0732">Signal</keyword>
<comment type="subunit">
    <text evidence="2">Heterodimer of a B chain and an A chain linked by two disulfide bonds.</text>
</comment>
<name>T1GAC2_MEGSC</name>
<feature type="signal peptide" evidence="7">
    <location>
        <begin position="1"/>
        <end position="23"/>
    </location>
</feature>
<dbReference type="PANTHER" id="PTHR13647:SF4">
    <property type="entry name" value="INSULIN-LIKE PEPTIDE 1-RELATED"/>
    <property type="match status" value="1"/>
</dbReference>
<evidence type="ECO:0000256" key="4">
    <source>
        <dbReference type="ARBA" id="ARBA00022729"/>
    </source>
</evidence>
<dbReference type="SUPFAM" id="SSF56994">
    <property type="entry name" value="Insulin-like"/>
    <property type="match status" value="1"/>
</dbReference>
<keyword evidence="3" id="KW-0165">Cleavage on pair of basic residues</keyword>
<feature type="chain" id="PRO_5004577206" description="Insulin-like domain-containing protein" evidence="7">
    <location>
        <begin position="24"/>
        <end position="130"/>
    </location>
</feature>
<evidence type="ECO:0000313" key="10">
    <source>
        <dbReference type="Proteomes" id="UP000015102"/>
    </source>
</evidence>
<protein>
    <recommendedName>
        <fullName evidence="8">Insulin-like domain-containing protein</fullName>
    </recommendedName>
</protein>
<accession>T1GAC2</accession>
<keyword evidence="10" id="KW-1185">Reference proteome</keyword>
<dbReference type="GO" id="GO:0005576">
    <property type="term" value="C:extracellular region"/>
    <property type="evidence" value="ECO:0007669"/>
    <property type="project" value="UniProtKB-SubCell"/>
</dbReference>
<evidence type="ECO:0000256" key="3">
    <source>
        <dbReference type="ARBA" id="ARBA00022685"/>
    </source>
</evidence>
<dbReference type="EnsemblMetazoa" id="MESCA000176-RA">
    <property type="protein sequence ID" value="MESCA000176-PA"/>
    <property type="gene ID" value="MESCA000176"/>
</dbReference>
<reference evidence="10" key="1">
    <citation type="submission" date="2013-02" db="EMBL/GenBank/DDBJ databases">
        <authorList>
            <person name="Hughes D."/>
        </authorList>
    </citation>
    <scope>NUCLEOTIDE SEQUENCE</scope>
    <source>
        <strain>Durham</strain>
        <strain evidence="10">NC isolate 2 -- Noor lab</strain>
    </source>
</reference>
<feature type="domain" description="Insulin-like" evidence="8">
    <location>
        <begin position="33"/>
        <end position="129"/>
    </location>
</feature>
<dbReference type="EMBL" id="CAQQ02093058">
    <property type="status" value="NOT_ANNOTATED_CDS"/>
    <property type="molecule type" value="Genomic_DNA"/>
</dbReference>
<dbReference type="HOGENOM" id="CLU_125164_0_1_1"/>
<dbReference type="InterPro" id="IPR022353">
    <property type="entry name" value="Insulin_CS"/>
</dbReference>
<dbReference type="PROSITE" id="PS00262">
    <property type="entry name" value="INSULIN"/>
    <property type="match status" value="1"/>
</dbReference>
<keyword evidence="5" id="KW-1015">Disulfide bond</keyword>
<comment type="subcellular location">
    <subcellularLocation>
        <location evidence="6">Secreted</location>
    </subcellularLocation>
</comment>
<dbReference type="Proteomes" id="UP000015102">
    <property type="component" value="Unassembled WGS sequence"/>
</dbReference>
<dbReference type="AlphaFoldDB" id="T1GAC2"/>
<comment type="similarity">
    <text evidence="1 6">Belongs to the insulin family.</text>
</comment>
<evidence type="ECO:0000313" key="9">
    <source>
        <dbReference type="EnsemblMetazoa" id="MESCA000176-PA"/>
    </source>
</evidence>
<dbReference type="PRINTS" id="PR00276">
    <property type="entry name" value="INSULINFAMLY"/>
</dbReference>
<dbReference type="PANTHER" id="PTHR13647">
    <property type="entry name" value="INSULIN-LIKE PEPTIDE 2-RELATED"/>
    <property type="match status" value="1"/>
</dbReference>
<reference evidence="9" key="2">
    <citation type="submission" date="2015-06" db="UniProtKB">
        <authorList>
            <consortium name="EnsemblMetazoa"/>
        </authorList>
    </citation>
    <scope>IDENTIFICATION</scope>
</reference>
<sequence length="130" mass="14598">MKFFTTVCIVLACLALLVSQSEGQIKFGEGGKVRLCGRLLTSTLQNLCVNGLYTNLKKKSVPETTYDDDVSVDGNFDSEGDMAPFYPSFDDKIFMNKGSMLSKWRRRRNGIVNECCHKQCSINTLLTYCD</sequence>
<evidence type="ECO:0000256" key="5">
    <source>
        <dbReference type="ARBA" id="ARBA00023157"/>
    </source>
</evidence>
<dbReference type="GO" id="GO:0005179">
    <property type="term" value="F:hormone activity"/>
    <property type="evidence" value="ECO:0007669"/>
    <property type="project" value="InterPro"/>
</dbReference>
<proteinExistence type="inferred from homology"/>
<evidence type="ECO:0000259" key="8">
    <source>
        <dbReference type="SMART" id="SM00078"/>
    </source>
</evidence>
<dbReference type="InterPro" id="IPR022352">
    <property type="entry name" value="Ins/IGF/rlx"/>
</dbReference>
<evidence type="ECO:0000256" key="1">
    <source>
        <dbReference type="ARBA" id="ARBA00009034"/>
    </source>
</evidence>
<dbReference type="InterPro" id="IPR036438">
    <property type="entry name" value="Insulin-like_sf"/>
</dbReference>
<keyword evidence="6" id="KW-0964">Secreted</keyword>
<organism evidence="9 10">
    <name type="scientific">Megaselia scalaris</name>
    <name type="common">Humpbacked fly</name>
    <name type="synonym">Phora scalaris</name>
    <dbReference type="NCBI Taxonomy" id="36166"/>
    <lineage>
        <taxon>Eukaryota</taxon>
        <taxon>Metazoa</taxon>
        <taxon>Ecdysozoa</taxon>
        <taxon>Arthropoda</taxon>
        <taxon>Hexapoda</taxon>
        <taxon>Insecta</taxon>
        <taxon>Pterygota</taxon>
        <taxon>Neoptera</taxon>
        <taxon>Endopterygota</taxon>
        <taxon>Diptera</taxon>
        <taxon>Brachycera</taxon>
        <taxon>Muscomorpha</taxon>
        <taxon>Platypezoidea</taxon>
        <taxon>Phoridae</taxon>
        <taxon>Megaseliini</taxon>
        <taxon>Megaselia</taxon>
    </lineage>
</organism>
<evidence type="ECO:0000256" key="2">
    <source>
        <dbReference type="ARBA" id="ARBA00011207"/>
    </source>
</evidence>